<dbReference type="InParanoid" id="F0ZR02"/>
<keyword evidence="2" id="KW-0547">Nucleotide-binding</keyword>
<evidence type="ECO:0000256" key="3">
    <source>
        <dbReference type="ARBA" id="ARBA00023134"/>
    </source>
</evidence>
<accession>F0ZR02</accession>
<dbReference type="Proteomes" id="UP000001064">
    <property type="component" value="Unassembled WGS sequence"/>
</dbReference>
<dbReference type="GeneID" id="10503259"/>
<dbReference type="GO" id="GO:0003924">
    <property type="term" value="F:GTPase activity"/>
    <property type="evidence" value="ECO:0000318"/>
    <property type="project" value="GO_Central"/>
</dbReference>
<reference evidence="6" key="1">
    <citation type="journal article" date="2011" name="Genome Biol.">
        <title>Comparative genomics of the social amoebae Dictyostelium discoideum and Dictyostelium purpureum.</title>
        <authorList>
            <consortium name="US DOE Joint Genome Institute (JGI-PGF)"/>
            <person name="Sucgang R."/>
            <person name="Kuo A."/>
            <person name="Tian X."/>
            <person name="Salerno W."/>
            <person name="Parikh A."/>
            <person name="Feasley C.L."/>
            <person name="Dalin E."/>
            <person name="Tu H."/>
            <person name="Huang E."/>
            <person name="Barry K."/>
            <person name="Lindquist E."/>
            <person name="Shapiro H."/>
            <person name="Bruce D."/>
            <person name="Schmutz J."/>
            <person name="Salamov A."/>
            <person name="Fey P."/>
            <person name="Gaudet P."/>
            <person name="Anjard C."/>
            <person name="Babu M.M."/>
            <person name="Basu S."/>
            <person name="Bushmanova Y."/>
            <person name="van der Wel H."/>
            <person name="Katoh-Kurasawa M."/>
            <person name="Dinh C."/>
            <person name="Coutinho P.M."/>
            <person name="Saito T."/>
            <person name="Elias M."/>
            <person name="Schaap P."/>
            <person name="Kay R.R."/>
            <person name="Henrissat B."/>
            <person name="Eichinger L."/>
            <person name="Rivero F."/>
            <person name="Putnam N.H."/>
            <person name="West C.M."/>
            <person name="Loomis W.F."/>
            <person name="Chisholm R.L."/>
            <person name="Shaulsky G."/>
            <person name="Strassmann J.E."/>
            <person name="Queller D.C."/>
            <person name="Kuspa A."/>
            <person name="Grigoriev I.V."/>
        </authorList>
    </citation>
    <scope>NUCLEOTIDE SEQUENCE [LARGE SCALE GENOMIC DNA]</scope>
    <source>
        <strain evidence="6">QSDP1</strain>
    </source>
</reference>
<evidence type="ECO:0000313" key="6">
    <source>
        <dbReference type="Proteomes" id="UP000001064"/>
    </source>
</evidence>
<dbReference type="RefSeq" id="XP_003289842.1">
    <property type="nucleotide sequence ID" value="XM_003289794.1"/>
</dbReference>
<dbReference type="SMART" id="SM00175">
    <property type="entry name" value="RAB"/>
    <property type="match status" value="1"/>
</dbReference>
<gene>
    <name evidence="5" type="ORF">DICPUDRAFT_80610</name>
</gene>
<dbReference type="GO" id="GO:0005525">
    <property type="term" value="F:GTP binding"/>
    <property type="evidence" value="ECO:0000318"/>
    <property type="project" value="GO_Central"/>
</dbReference>
<dbReference type="EMBL" id="GL871133">
    <property type="protein sequence ID" value="EGC33622.1"/>
    <property type="molecule type" value="Genomic_DNA"/>
</dbReference>
<dbReference type="PROSITE" id="PS51421">
    <property type="entry name" value="RAS"/>
    <property type="match status" value="1"/>
</dbReference>
<dbReference type="eggNOG" id="KOG0093">
    <property type="taxonomic scope" value="Eukaryota"/>
</dbReference>
<proteinExistence type="inferred from homology"/>
<dbReference type="InterPro" id="IPR027417">
    <property type="entry name" value="P-loop_NTPase"/>
</dbReference>
<dbReference type="OrthoDB" id="10002389at2759"/>
<comment type="similarity">
    <text evidence="1">Belongs to the small GTPase superfamily. Rab family.</text>
</comment>
<evidence type="ECO:0000256" key="4">
    <source>
        <dbReference type="SAM" id="MobiDB-lite"/>
    </source>
</evidence>
<evidence type="ECO:0000256" key="1">
    <source>
        <dbReference type="ARBA" id="ARBA00006270"/>
    </source>
</evidence>
<dbReference type="CDD" id="cd00154">
    <property type="entry name" value="Rab"/>
    <property type="match status" value="1"/>
</dbReference>
<dbReference type="FunFam" id="3.40.50.300:FF:001808">
    <property type="entry name" value="Rab GTPase"/>
    <property type="match status" value="1"/>
</dbReference>
<dbReference type="Gene3D" id="3.40.50.300">
    <property type="entry name" value="P-loop containing nucleotide triphosphate hydrolases"/>
    <property type="match status" value="1"/>
</dbReference>
<dbReference type="SUPFAM" id="SSF52540">
    <property type="entry name" value="P-loop containing nucleoside triphosphate hydrolases"/>
    <property type="match status" value="1"/>
</dbReference>
<dbReference type="AlphaFoldDB" id="F0ZR02"/>
<dbReference type="VEuPathDB" id="AmoebaDB:DICPUDRAFT_80610"/>
<evidence type="ECO:0000256" key="2">
    <source>
        <dbReference type="ARBA" id="ARBA00022741"/>
    </source>
</evidence>
<dbReference type="PRINTS" id="PR00449">
    <property type="entry name" value="RASTRNSFRMNG"/>
</dbReference>
<feature type="region of interest" description="Disordered" evidence="4">
    <location>
        <begin position="190"/>
        <end position="211"/>
    </location>
</feature>
<name>F0ZR02_DICPU</name>
<dbReference type="STRING" id="5786.F0ZR02"/>
<evidence type="ECO:0000313" key="5">
    <source>
        <dbReference type="EMBL" id="EGC33622.1"/>
    </source>
</evidence>
<dbReference type="GO" id="GO:0016192">
    <property type="term" value="P:vesicle-mediated transport"/>
    <property type="evidence" value="ECO:0000318"/>
    <property type="project" value="GO_Central"/>
</dbReference>
<keyword evidence="3" id="KW-0342">GTP-binding</keyword>
<feature type="compositionally biased region" description="Low complexity" evidence="4">
    <location>
        <begin position="191"/>
        <end position="211"/>
    </location>
</feature>
<dbReference type="PANTHER" id="PTHR47980">
    <property type="entry name" value="LD44762P"/>
    <property type="match status" value="1"/>
</dbReference>
<organism evidence="5 6">
    <name type="scientific">Dictyostelium purpureum</name>
    <name type="common">Slime mold</name>
    <dbReference type="NCBI Taxonomy" id="5786"/>
    <lineage>
        <taxon>Eukaryota</taxon>
        <taxon>Amoebozoa</taxon>
        <taxon>Evosea</taxon>
        <taxon>Eumycetozoa</taxon>
        <taxon>Dictyostelia</taxon>
        <taxon>Dictyosteliales</taxon>
        <taxon>Dictyosteliaceae</taxon>
        <taxon>Dictyostelium</taxon>
    </lineage>
</organism>
<dbReference type="KEGG" id="dpp:DICPUDRAFT_80610"/>
<protein>
    <submittedName>
        <fullName evidence="5">Uncharacterized protein</fullName>
    </submittedName>
</protein>
<dbReference type="InterPro" id="IPR050305">
    <property type="entry name" value="Small_GTPase_Rab"/>
</dbReference>
<dbReference type="Pfam" id="PF00071">
    <property type="entry name" value="Ras"/>
    <property type="match status" value="1"/>
</dbReference>
<sequence length="211" mass="24422">MQKDYNYLFKISIVGGRGSGKTCYFNRYIEDSFEPLDSSPSFEDNHTGSGLRRKTINFNDNCIIRLLLFDYNNNSIFRIDDEFYEEIQRSNGIILTYDICNRSSFNDCIRDYQIINPNGSDRYRIILVGTKLDIAEIDEKKRKVTYDEGKLFADQQGLEFYETSSKQNIGVHQSMLTLIGQILDGIENKYNDSNSNSNNNNNNNKSKCTIQ</sequence>
<dbReference type="PROSITE" id="PS51419">
    <property type="entry name" value="RAB"/>
    <property type="match status" value="1"/>
</dbReference>
<dbReference type="SMART" id="SM00173">
    <property type="entry name" value="RAS"/>
    <property type="match status" value="1"/>
</dbReference>
<keyword evidence="6" id="KW-1185">Reference proteome</keyword>
<dbReference type="InterPro" id="IPR001806">
    <property type="entry name" value="Small_GTPase"/>
</dbReference>
<dbReference type="SMART" id="SM00174">
    <property type="entry name" value="RHO"/>
    <property type="match status" value="1"/>
</dbReference>